<dbReference type="Pfam" id="PF00561">
    <property type="entry name" value="Abhydrolase_1"/>
    <property type="match status" value="1"/>
</dbReference>
<dbReference type="AlphaFoldDB" id="A0ABD3FU32"/>
<gene>
    <name evidence="2" type="ORF">V7S43_004556</name>
</gene>
<protein>
    <recommendedName>
        <fullName evidence="1">AB hydrolase-1 domain-containing protein</fullName>
    </recommendedName>
</protein>
<dbReference type="EMBL" id="JBIMZQ010000007">
    <property type="protein sequence ID" value="KAL3670243.1"/>
    <property type="molecule type" value="Genomic_DNA"/>
</dbReference>
<dbReference type="InterPro" id="IPR000073">
    <property type="entry name" value="AB_hydrolase_1"/>
</dbReference>
<evidence type="ECO:0000313" key="3">
    <source>
        <dbReference type="Proteomes" id="UP001632037"/>
    </source>
</evidence>
<dbReference type="SUPFAM" id="SSF53474">
    <property type="entry name" value="alpha/beta-Hydrolases"/>
    <property type="match status" value="1"/>
</dbReference>
<keyword evidence="3" id="KW-1185">Reference proteome</keyword>
<name>A0ABD3FU32_9STRA</name>
<dbReference type="PRINTS" id="PR00111">
    <property type="entry name" value="ABHYDROLASE"/>
</dbReference>
<organism evidence="2 3">
    <name type="scientific">Phytophthora oleae</name>
    <dbReference type="NCBI Taxonomy" id="2107226"/>
    <lineage>
        <taxon>Eukaryota</taxon>
        <taxon>Sar</taxon>
        <taxon>Stramenopiles</taxon>
        <taxon>Oomycota</taxon>
        <taxon>Peronosporomycetes</taxon>
        <taxon>Peronosporales</taxon>
        <taxon>Peronosporaceae</taxon>
        <taxon>Phytophthora</taxon>
    </lineage>
</organism>
<dbReference type="InterPro" id="IPR029058">
    <property type="entry name" value="AB_hydrolase_fold"/>
</dbReference>
<dbReference type="Gene3D" id="3.40.50.1820">
    <property type="entry name" value="alpha/beta hydrolase"/>
    <property type="match status" value="1"/>
</dbReference>
<dbReference type="PANTHER" id="PTHR43433:SF5">
    <property type="entry name" value="AB HYDROLASE-1 DOMAIN-CONTAINING PROTEIN"/>
    <property type="match status" value="1"/>
</dbReference>
<dbReference type="Proteomes" id="UP001632037">
    <property type="component" value="Unassembled WGS sequence"/>
</dbReference>
<sequence>MGYLIQEVGNSYDETRLVLIGGHSSRKEEWAPVVDILLTQWEVRGSGKTLKVLTFDNRGVGDSDAPCGIYSTSGMAQDTLALLDSIGWRTVYIAGASLGGMISQEIALAAPDRVQSLSLIATSSGSFMPDASAYPSIFTTMMSTDPSKVTNAILSFLYPEQFLASKNGDEGTMRNLFFKYHRNMLAPFGAPSPSGAVGQSTAVMFHIVSTRKLHKLRDQDFPILIIGATLDKCSNIFHVLHIKKELASDHTRVVIYEDAGHGCLLQHLDELAGDLMEVIQSA</sequence>
<feature type="domain" description="AB hydrolase-1" evidence="1">
    <location>
        <begin position="49"/>
        <end position="266"/>
    </location>
</feature>
<comment type="caution">
    <text evidence="2">The sequence shown here is derived from an EMBL/GenBank/DDBJ whole genome shotgun (WGS) entry which is preliminary data.</text>
</comment>
<proteinExistence type="predicted"/>
<reference evidence="2 3" key="1">
    <citation type="submission" date="2024-09" db="EMBL/GenBank/DDBJ databases">
        <title>Genome sequencing and assembly of Phytophthora oleae, isolate VK10A, causative agent of rot of olive drupes.</title>
        <authorList>
            <person name="Conti Taguali S."/>
            <person name="Riolo M."/>
            <person name="La Spada F."/>
            <person name="Cacciola S.O."/>
            <person name="Dionisio G."/>
        </authorList>
    </citation>
    <scope>NUCLEOTIDE SEQUENCE [LARGE SCALE GENOMIC DNA]</scope>
    <source>
        <strain evidence="2 3">VK10A</strain>
    </source>
</reference>
<dbReference type="PANTHER" id="PTHR43433">
    <property type="entry name" value="HYDROLASE, ALPHA/BETA FOLD FAMILY PROTEIN"/>
    <property type="match status" value="1"/>
</dbReference>
<accession>A0ABD3FU32</accession>
<evidence type="ECO:0000259" key="1">
    <source>
        <dbReference type="Pfam" id="PF00561"/>
    </source>
</evidence>
<evidence type="ECO:0000313" key="2">
    <source>
        <dbReference type="EMBL" id="KAL3670243.1"/>
    </source>
</evidence>
<dbReference type="InterPro" id="IPR050471">
    <property type="entry name" value="AB_hydrolase"/>
</dbReference>